<dbReference type="InterPro" id="IPR006521">
    <property type="entry name" value="Tail_protein_I"/>
</dbReference>
<dbReference type="AlphaFoldDB" id="A0A3N9TIJ7"/>
<dbReference type="Pfam" id="PF09684">
    <property type="entry name" value="Tail_P2_I"/>
    <property type="match status" value="1"/>
</dbReference>
<evidence type="ECO:0000313" key="1">
    <source>
        <dbReference type="EMBL" id="RQW64039.1"/>
    </source>
</evidence>
<name>A0A3N9TIJ7_9VIBR</name>
<accession>A0A3N9TIJ7</accession>
<dbReference type="Proteomes" id="UP000281112">
    <property type="component" value="Unassembled WGS sequence"/>
</dbReference>
<dbReference type="RefSeq" id="WP_124936160.1">
    <property type="nucleotide sequence ID" value="NZ_RJVQ01000002.1"/>
</dbReference>
<keyword evidence="2" id="KW-1185">Reference proteome</keyword>
<organism evidence="1 2">
    <name type="scientific">Vibrio viridaestus</name>
    <dbReference type="NCBI Taxonomy" id="2487322"/>
    <lineage>
        <taxon>Bacteria</taxon>
        <taxon>Pseudomonadati</taxon>
        <taxon>Pseudomonadota</taxon>
        <taxon>Gammaproteobacteria</taxon>
        <taxon>Vibrionales</taxon>
        <taxon>Vibrionaceae</taxon>
        <taxon>Vibrio</taxon>
    </lineage>
</organism>
<dbReference type="OrthoDB" id="5674874at2"/>
<protein>
    <submittedName>
        <fullName evidence="1">Phage tail protein</fullName>
    </submittedName>
</protein>
<evidence type="ECO:0000313" key="2">
    <source>
        <dbReference type="Proteomes" id="UP000281112"/>
    </source>
</evidence>
<sequence>MSDIPEVEQTETPWWQDGKTTSEEIKEPYFVSTGVFAFMQKVRNWLLFPINQMDALTCSESVLKLLAWDRDIERFDGEPLSLFRKRVKYAAVNAKDAGSVIGFKRIFERLGVGIVAFKERESAIEWDVCTIELTDGELSNNSKLIQTLIEQYGLTCRRYRFQVSYPSELNLYHGEFSHNFMMFRAKSVEEVEIKNTANPFEHQQQLFIATLGGNS</sequence>
<reference evidence="1 2" key="1">
    <citation type="submission" date="2018-11" db="EMBL/GenBank/DDBJ databases">
        <title>Vibrio LJC006 sp. nov., isolated from seawater during the bloom of the enteromorpha.</title>
        <authorList>
            <person name="Liang J."/>
        </authorList>
    </citation>
    <scope>NUCLEOTIDE SEQUENCE [LARGE SCALE GENOMIC DNA]</scope>
    <source>
        <strain evidence="1 2">LJC006</strain>
    </source>
</reference>
<comment type="caution">
    <text evidence="1">The sequence shown here is derived from an EMBL/GenBank/DDBJ whole genome shotgun (WGS) entry which is preliminary data.</text>
</comment>
<proteinExistence type="predicted"/>
<dbReference type="EMBL" id="RJVQ01000002">
    <property type="protein sequence ID" value="RQW64039.1"/>
    <property type="molecule type" value="Genomic_DNA"/>
</dbReference>
<gene>
    <name evidence="1" type="ORF">EES38_05390</name>
</gene>